<dbReference type="Gene3D" id="3.40.50.1820">
    <property type="entry name" value="alpha/beta hydrolase"/>
    <property type="match status" value="1"/>
</dbReference>
<dbReference type="InterPro" id="IPR050228">
    <property type="entry name" value="Carboxylesterase_BioH"/>
</dbReference>
<dbReference type="OrthoDB" id="9791366at2"/>
<keyword evidence="2" id="KW-0378">Hydrolase</keyword>
<dbReference type="RefSeq" id="WP_072346201.1">
    <property type="nucleotide sequence ID" value="NZ_FPKU01000003.1"/>
</dbReference>
<dbReference type="InterPro" id="IPR000639">
    <property type="entry name" value="Epox_hydrolase-like"/>
</dbReference>
<protein>
    <submittedName>
        <fullName evidence="2">Lysophospholipase, alpha-beta hydrolase superfamily</fullName>
    </submittedName>
</protein>
<dbReference type="SUPFAM" id="SSF53474">
    <property type="entry name" value="alpha/beta-Hydrolases"/>
    <property type="match status" value="1"/>
</dbReference>
<dbReference type="EMBL" id="FPKU01000003">
    <property type="protein sequence ID" value="SFZ86559.1"/>
    <property type="molecule type" value="Genomic_DNA"/>
</dbReference>
<keyword evidence="3" id="KW-1185">Reference proteome</keyword>
<dbReference type="InterPro" id="IPR029058">
    <property type="entry name" value="AB_hydrolase_fold"/>
</dbReference>
<dbReference type="GO" id="GO:0016787">
    <property type="term" value="F:hydrolase activity"/>
    <property type="evidence" value="ECO:0007669"/>
    <property type="project" value="UniProtKB-KW"/>
</dbReference>
<dbReference type="PANTHER" id="PTHR43194">
    <property type="entry name" value="HYDROLASE ALPHA/BETA FOLD FAMILY"/>
    <property type="match status" value="1"/>
</dbReference>
<organism evidence="2 3">
    <name type="scientific">Devosia enhydra</name>
    <dbReference type="NCBI Taxonomy" id="665118"/>
    <lineage>
        <taxon>Bacteria</taxon>
        <taxon>Pseudomonadati</taxon>
        <taxon>Pseudomonadota</taxon>
        <taxon>Alphaproteobacteria</taxon>
        <taxon>Hyphomicrobiales</taxon>
        <taxon>Devosiaceae</taxon>
        <taxon>Devosia</taxon>
    </lineage>
</organism>
<feature type="domain" description="AB hydrolase-1" evidence="1">
    <location>
        <begin position="38"/>
        <end position="148"/>
    </location>
</feature>
<sequence length="275" mass="29131">MPLSIATLPPLRQVATRDGAEIAYADYGGPATRGTAMLVHGLGAGALQFARDAEALAVEGYRVLVPDLRGHGASRSPSVPREAGHFAIPVMADDLLAVLADAGAGPVHWVGNSLGGILGLHLLAARPDVFASFAMFGTSPRLDLPVLAATGIPLLYRLLGQRLLAGTTAWGTTRAPEGRVVVARLLADFDPMVGEAIARNVRRYDLLGAALAHEGRMLILRGGRDRGVNRALDPCLRALQQKPRLSLVRLPEAGHCGNLDGPERFRAELLAFWQA</sequence>
<evidence type="ECO:0000313" key="3">
    <source>
        <dbReference type="Proteomes" id="UP000183447"/>
    </source>
</evidence>
<reference evidence="2 3" key="1">
    <citation type="submission" date="2016-11" db="EMBL/GenBank/DDBJ databases">
        <authorList>
            <person name="Jaros S."/>
            <person name="Januszkiewicz K."/>
            <person name="Wedrychowicz H."/>
        </authorList>
    </citation>
    <scope>NUCLEOTIDE SEQUENCE [LARGE SCALE GENOMIC DNA]</scope>
    <source>
        <strain evidence="2 3">ATCC 23634</strain>
    </source>
</reference>
<evidence type="ECO:0000313" key="2">
    <source>
        <dbReference type="EMBL" id="SFZ86559.1"/>
    </source>
</evidence>
<dbReference type="PRINTS" id="PR00111">
    <property type="entry name" value="ABHYDROLASE"/>
</dbReference>
<accession>A0A1K2I2T7</accession>
<dbReference type="PANTHER" id="PTHR43194:SF2">
    <property type="entry name" value="PEROXISOMAL MEMBRANE PROTEIN LPX1"/>
    <property type="match status" value="1"/>
</dbReference>
<evidence type="ECO:0000259" key="1">
    <source>
        <dbReference type="Pfam" id="PF00561"/>
    </source>
</evidence>
<dbReference type="AlphaFoldDB" id="A0A1K2I2T7"/>
<dbReference type="Proteomes" id="UP000183447">
    <property type="component" value="Unassembled WGS sequence"/>
</dbReference>
<name>A0A1K2I2T7_9HYPH</name>
<proteinExistence type="predicted"/>
<gene>
    <name evidence="2" type="ORF">SAMN02983003_3743</name>
</gene>
<dbReference type="InterPro" id="IPR000073">
    <property type="entry name" value="AB_hydrolase_1"/>
</dbReference>
<dbReference type="PRINTS" id="PR00412">
    <property type="entry name" value="EPOXHYDRLASE"/>
</dbReference>
<dbReference type="Pfam" id="PF00561">
    <property type="entry name" value="Abhydrolase_1"/>
    <property type="match status" value="1"/>
</dbReference>
<dbReference type="STRING" id="665118.SAMN02983003_3743"/>